<dbReference type="Gene3D" id="3.30.40.10">
    <property type="entry name" value="Zinc/RING finger domain, C3HC4 (zinc finger)"/>
    <property type="match status" value="1"/>
</dbReference>
<gene>
    <name evidence="1" type="ORF">TcWFU_010408</name>
</gene>
<organism evidence="1 2">
    <name type="scientific">Taenia crassiceps</name>
    <dbReference type="NCBI Taxonomy" id="6207"/>
    <lineage>
        <taxon>Eukaryota</taxon>
        <taxon>Metazoa</taxon>
        <taxon>Spiralia</taxon>
        <taxon>Lophotrochozoa</taxon>
        <taxon>Platyhelminthes</taxon>
        <taxon>Cestoda</taxon>
        <taxon>Eucestoda</taxon>
        <taxon>Cyclophyllidea</taxon>
        <taxon>Taeniidae</taxon>
        <taxon>Taenia</taxon>
    </lineage>
</organism>
<comment type="caution">
    <text evidence="1">The sequence shown here is derived from an EMBL/GenBank/DDBJ whole genome shotgun (WGS) entry which is preliminary data.</text>
</comment>
<dbReference type="InterPro" id="IPR013083">
    <property type="entry name" value="Znf_RING/FYVE/PHD"/>
</dbReference>
<reference evidence="1 2" key="1">
    <citation type="journal article" date="2022" name="Front. Cell. Infect. Microbiol.">
        <title>The Genomes of Two Strains of Taenia crassiceps the Animal Model for the Study of Human Cysticercosis.</title>
        <authorList>
            <person name="Bobes R.J."/>
            <person name="Estrada K."/>
            <person name="Rios-Valencia D.G."/>
            <person name="Calderon-Gallegos A."/>
            <person name="de la Torre P."/>
            <person name="Carrero J.C."/>
            <person name="Sanchez-Flores A."/>
            <person name="Laclette J.P."/>
        </authorList>
    </citation>
    <scope>NUCLEOTIDE SEQUENCE [LARGE SCALE GENOMIC DNA]</scope>
    <source>
        <strain evidence="1">WFUcys</strain>
    </source>
</reference>
<proteinExistence type="predicted"/>
<evidence type="ECO:0000313" key="1">
    <source>
        <dbReference type="EMBL" id="KAL5113107.1"/>
    </source>
</evidence>
<protein>
    <recommendedName>
        <fullName evidence="3">RING-type domain-containing protein</fullName>
    </recommendedName>
</protein>
<keyword evidence="2" id="KW-1185">Reference proteome</keyword>
<sequence length="133" mass="14945">MDSVDADLICGVCTKLISDPYSLPCRHTFRLRPCLLSHAMATTARCIHCHEEFDAAKLRPNYAIGAKLCLLTLRRKQEQEQEGKRVENQVVDQHLGVFSFIMCDGVVSLPQPPRISQPCDLGGQRLSGRRRNP</sequence>
<evidence type="ECO:0008006" key="3">
    <source>
        <dbReference type="Google" id="ProtNLM"/>
    </source>
</evidence>
<dbReference type="SUPFAM" id="SSF57850">
    <property type="entry name" value="RING/U-box"/>
    <property type="match status" value="1"/>
</dbReference>
<evidence type="ECO:0000313" key="2">
    <source>
        <dbReference type="Proteomes" id="UP001651158"/>
    </source>
</evidence>
<dbReference type="Proteomes" id="UP001651158">
    <property type="component" value="Unassembled WGS sequence"/>
</dbReference>
<accession>A0ABR4QU46</accession>
<name>A0ABR4QU46_9CEST</name>
<dbReference type="EMBL" id="JAKROA010000001">
    <property type="protein sequence ID" value="KAL5113107.1"/>
    <property type="molecule type" value="Genomic_DNA"/>
</dbReference>